<name>A0A3D9BZN0_9RHOB</name>
<evidence type="ECO:0000313" key="2">
    <source>
        <dbReference type="EMBL" id="REC58954.1"/>
    </source>
</evidence>
<comment type="caution">
    <text evidence="2">The sequence shown here is derived from an EMBL/GenBank/DDBJ whole genome shotgun (WGS) entry which is preliminary data.</text>
</comment>
<proteinExistence type="predicted"/>
<dbReference type="OrthoDB" id="5525128at2"/>
<reference evidence="2 3" key="1">
    <citation type="journal article" date="2017" name="Int. J. Syst. Evol. Microbiol.">
        <title>Rhodosalinus sediminis gen. nov., sp. nov., isolated from marine saltern.</title>
        <authorList>
            <person name="Guo L.Y."/>
            <person name="Ling S.K."/>
            <person name="Li C.M."/>
            <person name="Chen G.J."/>
            <person name="Du Z.J."/>
        </authorList>
    </citation>
    <scope>NUCLEOTIDE SEQUENCE [LARGE SCALE GENOMIC DNA]</scope>
    <source>
        <strain evidence="2 3">WDN1C137</strain>
    </source>
</reference>
<gene>
    <name evidence="2" type="ORF">DRV84_01665</name>
</gene>
<dbReference type="AlphaFoldDB" id="A0A3D9BZN0"/>
<dbReference type="EMBL" id="QOHR01000001">
    <property type="protein sequence ID" value="REC58954.1"/>
    <property type="molecule type" value="Genomic_DNA"/>
</dbReference>
<keyword evidence="3" id="KW-1185">Reference proteome</keyword>
<evidence type="ECO:0000256" key="1">
    <source>
        <dbReference type="SAM" id="Phobius"/>
    </source>
</evidence>
<evidence type="ECO:0000313" key="3">
    <source>
        <dbReference type="Proteomes" id="UP000257131"/>
    </source>
</evidence>
<accession>A0A3D9BZN0</accession>
<organism evidence="2 3">
    <name type="scientific">Rhodosalinus sediminis</name>
    <dbReference type="NCBI Taxonomy" id="1940533"/>
    <lineage>
        <taxon>Bacteria</taxon>
        <taxon>Pseudomonadati</taxon>
        <taxon>Pseudomonadota</taxon>
        <taxon>Alphaproteobacteria</taxon>
        <taxon>Rhodobacterales</taxon>
        <taxon>Paracoccaceae</taxon>
        <taxon>Rhodosalinus</taxon>
    </lineage>
</organism>
<dbReference type="Proteomes" id="UP000257131">
    <property type="component" value="Unassembled WGS sequence"/>
</dbReference>
<evidence type="ECO:0008006" key="4">
    <source>
        <dbReference type="Google" id="ProtNLM"/>
    </source>
</evidence>
<protein>
    <recommendedName>
        <fullName evidence="4">Pilus assembly protein</fullName>
    </recommendedName>
</protein>
<keyword evidence="1" id="KW-1133">Transmembrane helix</keyword>
<dbReference type="RefSeq" id="WP_115977997.1">
    <property type="nucleotide sequence ID" value="NZ_QOHR01000001.1"/>
</dbReference>
<sequence length="61" mass="6984">MKQIFRRFLRRDDGVVTVDWVVLTAAIIGLSISVIVIFKAEVSTSARYIDNETTRPEPLEF</sequence>
<keyword evidence="1" id="KW-0812">Transmembrane</keyword>
<keyword evidence="1" id="KW-0472">Membrane</keyword>
<feature type="transmembrane region" description="Helical" evidence="1">
    <location>
        <begin position="20"/>
        <end position="38"/>
    </location>
</feature>